<sequence>MAFEKGRKRMRRFLARVRKAIGPFAWAWKLEFHEDGYPHWHLIIDYRKKIPPDFLEMFTIWWGLGRVHVAGIKQKQFEYLFKYVSKNLASAS</sequence>
<dbReference type="Proteomes" id="UP000642829">
    <property type="component" value="Unassembled WGS sequence"/>
</dbReference>
<comment type="caution">
    <text evidence="2">The sequence shown here is derived from an EMBL/GenBank/DDBJ whole genome shotgun (WGS) entry which is preliminary data.</text>
</comment>
<keyword evidence="3" id="KW-1185">Reference proteome</keyword>
<dbReference type="InterPro" id="IPR056906">
    <property type="entry name" value="ORF2/G2P_dom"/>
</dbReference>
<reference evidence="2" key="1">
    <citation type="journal article" date="2014" name="Int. J. Syst. Evol. Microbiol.">
        <title>Complete genome sequence of Corynebacterium casei LMG S-19264T (=DSM 44701T), isolated from a smear-ripened cheese.</title>
        <authorList>
            <consortium name="US DOE Joint Genome Institute (JGI-PGF)"/>
            <person name="Walter F."/>
            <person name="Albersmeier A."/>
            <person name="Kalinowski J."/>
            <person name="Ruckert C."/>
        </authorList>
    </citation>
    <scope>NUCLEOTIDE SEQUENCE</scope>
    <source>
        <strain evidence="2">KCTC 12870</strain>
    </source>
</reference>
<dbReference type="Pfam" id="PF23343">
    <property type="entry name" value="REP_ORF2-G2P"/>
    <property type="match status" value="1"/>
</dbReference>
<proteinExistence type="predicted"/>
<reference evidence="2" key="2">
    <citation type="submission" date="2020-09" db="EMBL/GenBank/DDBJ databases">
        <authorList>
            <person name="Sun Q."/>
            <person name="Kim S."/>
        </authorList>
    </citation>
    <scope>NUCLEOTIDE SEQUENCE</scope>
    <source>
        <strain evidence="2">KCTC 12870</strain>
    </source>
</reference>
<organism evidence="2 3">
    <name type="scientific">Cerasicoccus arenae</name>
    <dbReference type="NCBI Taxonomy" id="424488"/>
    <lineage>
        <taxon>Bacteria</taxon>
        <taxon>Pseudomonadati</taxon>
        <taxon>Verrucomicrobiota</taxon>
        <taxon>Opitutia</taxon>
        <taxon>Puniceicoccales</taxon>
        <taxon>Cerasicoccaceae</taxon>
        <taxon>Cerasicoccus</taxon>
    </lineage>
</organism>
<dbReference type="SUPFAM" id="SSF55464">
    <property type="entry name" value="Origin of replication-binding domain, RBD-like"/>
    <property type="match status" value="1"/>
</dbReference>
<dbReference type="AlphaFoldDB" id="A0A8J3DJB2"/>
<gene>
    <name evidence="2" type="ORF">GCM10007047_14790</name>
</gene>
<evidence type="ECO:0000313" key="2">
    <source>
        <dbReference type="EMBL" id="GHB99560.1"/>
    </source>
</evidence>
<feature type="domain" description="Replication-associated protein ORF2/G2P" evidence="1">
    <location>
        <begin position="8"/>
        <end position="87"/>
    </location>
</feature>
<evidence type="ECO:0000313" key="3">
    <source>
        <dbReference type="Proteomes" id="UP000642829"/>
    </source>
</evidence>
<protein>
    <recommendedName>
        <fullName evidence="1">Replication-associated protein ORF2/G2P domain-containing protein</fullName>
    </recommendedName>
</protein>
<name>A0A8J3DJB2_9BACT</name>
<accession>A0A8J3DJB2</accession>
<dbReference type="EMBL" id="BMXG01000007">
    <property type="protein sequence ID" value="GHB99560.1"/>
    <property type="molecule type" value="Genomic_DNA"/>
</dbReference>
<evidence type="ECO:0000259" key="1">
    <source>
        <dbReference type="Pfam" id="PF23343"/>
    </source>
</evidence>